<dbReference type="SMART" id="SM00420">
    <property type="entry name" value="HTH_DEOR"/>
    <property type="match status" value="1"/>
</dbReference>
<evidence type="ECO:0000313" key="4">
    <source>
        <dbReference type="EMBL" id="MCC2232225.1"/>
    </source>
</evidence>
<dbReference type="SUPFAM" id="SSF46785">
    <property type="entry name" value="Winged helix' DNA-binding domain"/>
    <property type="match status" value="1"/>
</dbReference>
<dbReference type="RefSeq" id="WP_308454661.1">
    <property type="nucleotide sequence ID" value="NZ_JAJEQR010000055.1"/>
</dbReference>
<dbReference type="InterPro" id="IPR014036">
    <property type="entry name" value="DeoR-like_C"/>
</dbReference>
<dbReference type="InterPro" id="IPR036388">
    <property type="entry name" value="WH-like_DNA-bd_sf"/>
</dbReference>
<keyword evidence="5" id="KW-1185">Reference proteome</keyword>
<dbReference type="GO" id="GO:0003677">
    <property type="term" value="F:DNA binding"/>
    <property type="evidence" value="ECO:0007669"/>
    <property type="project" value="UniProtKB-KW"/>
</dbReference>
<sequence>MIRAERFNLITNLSNEKDVITLEELAERLNVSVATVRRDVEELCGQGIVDKTRGGIIFRNKKQDTEPSLQLRSYSNLEEKKRIAQAALRYVEPNSYYMFDSGSTVGQLIRLIPRDFPVSIVTYDLNYITDLNALKNADVFILGGKLRRGQMACHGPNAEQWLDQMNAEIAFIGADSIDLNKGIMGYNTNDVPLKQKMIANSAKTILLCDHSKFESHGFISIHGFDKIDLIITDTGTDPEIIRKIREKGVDVEVV</sequence>
<comment type="caution">
    <text evidence="4">The sequence shown here is derived from an EMBL/GenBank/DDBJ whole genome shotgun (WGS) entry which is preliminary data.</text>
</comment>
<dbReference type="Gene3D" id="1.10.10.10">
    <property type="entry name" value="Winged helix-like DNA-binding domain superfamily/Winged helix DNA-binding domain"/>
    <property type="match status" value="1"/>
</dbReference>
<proteinExistence type="predicted"/>
<dbReference type="Proteomes" id="UP001198182">
    <property type="component" value="Unassembled WGS sequence"/>
</dbReference>
<dbReference type="InterPro" id="IPR050313">
    <property type="entry name" value="Carb_Metab_HTH_regulators"/>
</dbReference>
<dbReference type="AlphaFoldDB" id="A0AAE3JG76"/>
<evidence type="ECO:0000256" key="1">
    <source>
        <dbReference type="ARBA" id="ARBA00023015"/>
    </source>
</evidence>
<dbReference type="InterPro" id="IPR036390">
    <property type="entry name" value="WH_DNA-bd_sf"/>
</dbReference>
<feature type="domain" description="HTH deoR-type" evidence="3">
    <location>
        <begin position="3"/>
        <end position="58"/>
    </location>
</feature>
<evidence type="ECO:0000313" key="5">
    <source>
        <dbReference type="Proteomes" id="UP001198182"/>
    </source>
</evidence>
<dbReference type="Gene3D" id="3.40.50.1360">
    <property type="match status" value="1"/>
</dbReference>
<gene>
    <name evidence="4" type="ORF">LKD81_14690</name>
</gene>
<dbReference type="InterPro" id="IPR037171">
    <property type="entry name" value="NagB/RpiA_transferase-like"/>
</dbReference>
<name>A0AAE3JG76_9FIRM</name>
<dbReference type="SMART" id="SM01134">
    <property type="entry name" value="DeoRC"/>
    <property type="match status" value="1"/>
</dbReference>
<dbReference type="PANTHER" id="PTHR30363">
    <property type="entry name" value="HTH-TYPE TRANSCRIPTIONAL REGULATOR SRLR-RELATED"/>
    <property type="match status" value="1"/>
</dbReference>
<dbReference type="GO" id="GO:0003700">
    <property type="term" value="F:DNA-binding transcription factor activity"/>
    <property type="evidence" value="ECO:0007669"/>
    <property type="project" value="InterPro"/>
</dbReference>
<keyword evidence="4" id="KW-0238">DNA-binding</keyword>
<dbReference type="InterPro" id="IPR001034">
    <property type="entry name" value="DeoR_HTH"/>
</dbReference>
<evidence type="ECO:0000259" key="3">
    <source>
        <dbReference type="PROSITE" id="PS51000"/>
    </source>
</evidence>
<dbReference type="EMBL" id="JAJEQR010000055">
    <property type="protein sequence ID" value="MCC2232225.1"/>
    <property type="molecule type" value="Genomic_DNA"/>
</dbReference>
<protein>
    <submittedName>
        <fullName evidence="4">DeoR/GlpR family DNA-binding transcription regulator</fullName>
    </submittedName>
</protein>
<dbReference type="SUPFAM" id="SSF100950">
    <property type="entry name" value="NagB/RpiA/CoA transferase-like"/>
    <property type="match status" value="1"/>
</dbReference>
<dbReference type="PANTHER" id="PTHR30363:SF44">
    <property type="entry name" value="AGA OPERON TRANSCRIPTIONAL REPRESSOR-RELATED"/>
    <property type="match status" value="1"/>
</dbReference>
<accession>A0AAE3JG76</accession>
<dbReference type="Pfam" id="PF08220">
    <property type="entry name" value="HTH_DeoR"/>
    <property type="match status" value="1"/>
</dbReference>
<dbReference type="PROSITE" id="PS51000">
    <property type="entry name" value="HTH_DEOR_2"/>
    <property type="match status" value="1"/>
</dbReference>
<keyword evidence="2" id="KW-0804">Transcription</keyword>
<dbReference type="Pfam" id="PF00455">
    <property type="entry name" value="DeoRC"/>
    <property type="match status" value="1"/>
</dbReference>
<keyword evidence="1" id="KW-0805">Transcription regulation</keyword>
<reference evidence="4" key="1">
    <citation type="submission" date="2021-10" db="EMBL/GenBank/DDBJ databases">
        <title>Anaerobic single-cell dispensing facilitates the cultivation of human gut bacteria.</title>
        <authorList>
            <person name="Afrizal A."/>
        </authorList>
    </citation>
    <scope>NUCLEOTIDE SEQUENCE</scope>
    <source>
        <strain evidence="4">CLA-AA-H215</strain>
    </source>
</reference>
<organism evidence="4 5">
    <name type="scientific">Hominifimenecus microfluidus</name>
    <dbReference type="NCBI Taxonomy" id="2885348"/>
    <lineage>
        <taxon>Bacteria</taxon>
        <taxon>Bacillati</taxon>
        <taxon>Bacillota</taxon>
        <taxon>Clostridia</taxon>
        <taxon>Lachnospirales</taxon>
        <taxon>Lachnospiraceae</taxon>
        <taxon>Hominifimenecus</taxon>
    </lineage>
</organism>
<evidence type="ECO:0000256" key="2">
    <source>
        <dbReference type="ARBA" id="ARBA00023163"/>
    </source>
</evidence>
<dbReference type="PRINTS" id="PR00037">
    <property type="entry name" value="HTHLACR"/>
</dbReference>